<dbReference type="Gene3D" id="3.40.50.150">
    <property type="entry name" value="Vaccinia Virus protein VP39"/>
    <property type="match status" value="1"/>
</dbReference>
<dbReference type="GO" id="GO:0032259">
    <property type="term" value="P:methylation"/>
    <property type="evidence" value="ECO:0007669"/>
    <property type="project" value="UniProtKB-KW"/>
</dbReference>
<dbReference type="GO" id="GO:0003677">
    <property type="term" value="F:DNA binding"/>
    <property type="evidence" value="ECO:0007669"/>
    <property type="project" value="InterPro"/>
</dbReference>
<comment type="caution">
    <text evidence="8">The sequence shown here is derived from an EMBL/GenBank/DDBJ whole genome shotgun (WGS) entry which is preliminary data.</text>
</comment>
<evidence type="ECO:0000256" key="7">
    <source>
        <dbReference type="ARBA" id="ARBA00049120"/>
    </source>
</evidence>
<reference evidence="8" key="1">
    <citation type="journal article" date="2015" name="Nature">
        <title>Complex archaea that bridge the gap between prokaryotes and eukaryotes.</title>
        <authorList>
            <person name="Spang A."/>
            <person name="Saw J.H."/>
            <person name="Jorgensen S.L."/>
            <person name="Zaremba-Niedzwiedzka K."/>
            <person name="Martijn J."/>
            <person name="Lind A.E."/>
            <person name="van Eijk R."/>
            <person name="Schleper C."/>
            <person name="Guy L."/>
            <person name="Ettema T.J."/>
        </authorList>
    </citation>
    <scope>NUCLEOTIDE SEQUENCE</scope>
</reference>
<proteinExistence type="inferred from homology"/>
<dbReference type="SUPFAM" id="SSF53335">
    <property type="entry name" value="S-adenosyl-L-methionine-dependent methyltransferases"/>
    <property type="match status" value="1"/>
</dbReference>
<comment type="catalytic activity">
    <reaction evidence="7">
        <text>a 2'-deoxycytidine in DNA + S-adenosyl-L-methionine = an N(4)-methyl-2'-deoxycytidine in DNA + S-adenosyl-L-homocysteine + H(+)</text>
        <dbReference type="Rhea" id="RHEA:16857"/>
        <dbReference type="Rhea" id="RHEA-COMP:11369"/>
        <dbReference type="Rhea" id="RHEA-COMP:13674"/>
        <dbReference type="ChEBI" id="CHEBI:15378"/>
        <dbReference type="ChEBI" id="CHEBI:57856"/>
        <dbReference type="ChEBI" id="CHEBI:59789"/>
        <dbReference type="ChEBI" id="CHEBI:85452"/>
        <dbReference type="ChEBI" id="CHEBI:137933"/>
        <dbReference type="EC" id="2.1.1.113"/>
    </reaction>
</comment>
<name>A0A0F9B8C9_9ZZZZ</name>
<dbReference type="GO" id="GO:0009307">
    <property type="term" value="P:DNA restriction-modification system"/>
    <property type="evidence" value="ECO:0007669"/>
    <property type="project" value="UniProtKB-KW"/>
</dbReference>
<keyword evidence="6" id="KW-0680">Restriction system</keyword>
<gene>
    <name evidence="8" type="ORF">LCGC14_2559440</name>
</gene>
<evidence type="ECO:0000313" key="8">
    <source>
        <dbReference type="EMBL" id="KKL10077.1"/>
    </source>
</evidence>
<dbReference type="EMBL" id="LAZR01042209">
    <property type="protein sequence ID" value="KKL10077.1"/>
    <property type="molecule type" value="Genomic_DNA"/>
</dbReference>
<evidence type="ECO:0000256" key="5">
    <source>
        <dbReference type="ARBA" id="ARBA00022691"/>
    </source>
</evidence>
<evidence type="ECO:0000256" key="1">
    <source>
        <dbReference type="ARBA" id="ARBA00010203"/>
    </source>
</evidence>
<keyword evidence="3" id="KW-0489">Methyltransferase</keyword>
<dbReference type="InterPro" id="IPR029063">
    <property type="entry name" value="SAM-dependent_MTases_sf"/>
</dbReference>
<evidence type="ECO:0000256" key="3">
    <source>
        <dbReference type="ARBA" id="ARBA00022603"/>
    </source>
</evidence>
<dbReference type="InterPro" id="IPR017985">
    <property type="entry name" value="MeTrfase_CN4_CS"/>
</dbReference>
<dbReference type="EC" id="2.1.1.113" evidence="2"/>
<keyword evidence="5" id="KW-0949">S-adenosyl-L-methionine</keyword>
<dbReference type="AlphaFoldDB" id="A0A0F9B8C9"/>
<comment type="similarity">
    <text evidence="1">Belongs to the N(4)/N(6)-methyltransferase family. N(4) subfamily.</text>
</comment>
<protein>
    <recommendedName>
        <fullName evidence="2">site-specific DNA-methyltransferase (cytosine-N(4)-specific)</fullName>
        <ecNumber evidence="2">2.1.1.113</ecNumber>
    </recommendedName>
</protein>
<dbReference type="PROSITE" id="PS00093">
    <property type="entry name" value="N4_MTASE"/>
    <property type="match status" value="1"/>
</dbReference>
<accession>A0A0F9B8C9</accession>
<evidence type="ECO:0000256" key="6">
    <source>
        <dbReference type="ARBA" id="ARBA00022747"/>
    </source>
</evidence>
<organism evidence="8">
    <name type="scientific">marine sediment metagenome</name>
    <dbReference type="NCBI Taxonomy" id="412755"/>
    <lineage>
        <taxon>unclassified sequences</taxon>
        <taxon>metagenomes</taxon>
        <taxon>ecological metagenomes</taxon>
    </lineage>
</organism>
<evidence type="ECO:0000256" key="2">
    <source>
        <dbReference type="ARBA" id="ARBA00012185"/>
    </source>
</evidence>
<sequence length="254" mass="29644">MQSTREEIQHIFALIRKIKSRDIKIILGIILSRSIRSCRATTHSDLATLKEPQLTSYYCVKHKKICKPLFSIRSKWTTYSEDTLRRLREYDVSRTDTYQRCLTGDARTIDIFKELHKKNQFFGTLAKKNKINGIFTSPPYVGLIDYHEQHAYAYELFGFTRRDKLEIGPLSKGSGAEARESYVLDIAAVLNNCKKYLVNDYHIFIVANDKYNLYPTIAKKAEMKIVNKFKRPVLNRTERGKGAYSEIIFHMKEK</sequence>
<evidence type="ECO:0000256" key="4">
    <source>
        <dbReference type="ARBA" id="ARBA00022679"/>
    </source>
</evidence>
<keyword evidence="4" id="KW-0808">Transferase</keyword>
<dbReference type="GO" id="GO:0015667">
    <property type="term" value="F:site-specific DNA-methyltransferase (cytosine-N4-specific) activity"/>
    <property type="evidence" value="ECO:0007669"/>
    <property type="project" value="UniProtKB-EC"/>
</dbReference>